<proteinExistence type="predicted"/>
<dbReference type="Pfam" id="PF04340">
    <property type="entry name" value="DUF484"/>
    <property type="match status" value="1"/>
</dbReference>
<feature type="coiled-coil region" evidence="1">
    <location>
        <begin position="68"/>
        <end position="95"/>
    </location>
</feature>
<name>A0A1Y6BL79_9PROT</name>
<feature type="region of interest" description="Disordered" evidence="2">
    <location>
        <begin position="1"/>
        <end position="30"/>
    </location>
</feature>
<dbReference type="PANTHER" id="PTHR38765:SF1">
    <property type="entry name" value="DUF484 DOMAIN-CONTAINING PROTEIN"/>
    <property type="match status" value="1"/>
</dbReference>
<dbReference type="STRING" id="560819.SAMN05428998_104132"/>
<dbReference type="Gene3D" id="3.30.450.40">
    <property type="match status" value="1"/>
</dbReference>
<feature type="compositionally biased region" description="Basic and acidic residues" evidence="2">
    <location>
        <begin position="1"/>
        <end position="16"/>
    </location>
</feature>
<evidence type="ECO:0000313" key="4">
    <source>
        <dbReference type="Proteomes" id="UP000192917"/>
    </source>
</evidence>
<sequence>MTQNRRDPAAEEKPVEPGEPPARQAVDGDQVAGYLRRHPEFLAERPELLDVLDAPARPALAGAGRSVVDLQQAMVERLRRENDELRRSHEELLLTLRSNQSVQSRIQQAALALLRARSFEHLIETVATDLAAMLDLDAVTICVEPSADVPAQVRTRGVLRVPQGTVAALLGPGKTIRLEAELPGDPTLFGPAAGLVQSQALVRLAVSSATPPTLLALGSRQEGHFQPSQGTELLSFLAQVLESQLRAWLDLPE</sequence>
<gene>
    <name evidence="3" type="ORF">SAMN05428998_104132</name>
</gene>
<organism evidence="3 4">
    <name type="scientific">Tistlia consotensis USBA 355</name>
    <dbReference type="NCBI Taxonomy" id="560819"/>
    <lineage>
        <taxon>Bacteria</taxon>
        <taxon>Pseudomonadati</taxon>
        <taxon>Pseudomonadota</taxon>
        <taxon>Alphaproteobacteria</taxon>
        <taxon>Rhodospirillales</taxon>
        <taxon>Rhodovibrionaceae</taxon>
        <taxon>Tistlia</taxon>
    </lineage>
</organism>
<dbReference type="InterPro" id="IPR007435">
    <property type="entry name" value="DUF484"/>
</dbReference>
<accession>A0A1Y6BL79</accession>
<dbReference type="Proteomes" id="UP000192917">
    <property type="component" value="Unassembled WGS sequence"/>
</dbReference>
<protein>
    <recommendedName>
        <fullName evidence="5">DUF484 domain-containing protein</fullName>
    </recommendedName>
</protein>
<keyword evidence="1" id="KW-0175">Coiled coil</keyword>
<dbReference type="InterPro" id="IPR029016">
    <property type="entry name" value="GAF-like_dom_sf"/>
</dbReference>
<dbReference type="EMBL" id="FWZX01000004">
    <property type="protein sequence ID" value="SMF08380.1"/>
    <property type="molecule type" value="Genomic_DNA"/>
</dbReference>
<evidence type="ECO:0000313" key="3">
    <source>
        <dbReference type="EMBL" id="SMF08380.1"/>
    </source>
</evidence>
<evidence type="ECO:0000256" key="1">
    <source>
        <dbReference type="SAM" id="Coils"/>
    </source>
</evidence>
<reference evidence="3 4" key="1">
    <citation type="submission" date="2017-04" db="EMBL/GenBank/DDBJ databases">
        <authorList>
            <person name="Afonso C.L."/>
            <person name="Miller P.J."/>
            <person name="Scott M.A."/>
            <person name="Spackman E."/>
            <person name="Goraichik I."/>
            <person name="Dimitrov K.M."/>
            <person name="Suarez D.L."/>
            <person name="Swayne D.E."/>
        </authorList>
    </citation>
    <scope>NUCLEOTIDE SEQUENCE [LARGE SCALE GENOMIC DNA]</scope>
    <source>
        <strain evidence="3 4">USBA 355</strain>
    </source>
</reference>
<evidence type="ECO:0008006" key="5">
    <source>
        <dbReference type="Google" id="ProtNLM"/>
    </source>
</evidence>
<dbReference type="PANTHER" id="PTHR38765">
    <property type="entry name" value="DUF484 DOMAIN-CONTAINING PROTEIN"/>
    <property type="match status" value="1"/>
</dbReference>
<keyword evidence="4" id="KW-1185">Reference proteome</keyword>
<dbReference type="AlphaFoldDB" id="A0A1Y6BL79"/>
<dbReference type="RefSeq" id="WP_159460138.1">
    <property type="nucleotide sequence ID" value="NZ_FWZX01000004.1"/>
</dbReference>
<evidence type="ECO:0000256" key="2">
    <source>
        <dbReference type="SAM" id="MobiDB-lite"/>
    </source>
</evidence>